<accession>A0A1H5ZK40</accession>
<dbReference type="CDD" id="cd07906">
    <property type="entry name" value="Adenylation_DNA_ligase_LigD_LigC"/>
    <property type="match status" value="1"/>
</dbReference>
<dbReference type="GO" id="GO:0006310">
    <property type="term" value="P:DNA recombination"/>
    <property type="evidence" value="ECO:0007669"/>
    <property type="project" value="InterPro"/>
</dbReference>
<keyword evidence="2 6" id="KW-0436">Ligase</keyword>
<dbReference type="Proteomes" id="UP000236737">
    <property type="component" value="Unassembled WGS sequence"/>
</dbReference>
<proteinExistence type="predicted"/>
<dbReference type="InterPro" id="IPR012310">
    <property type="entry name" value="DNA_ligase_ATP-dep_cent"/>
</dbReference>
<dbReference type="GO" id="GO:0006281">
    <property type="term" value="P:DNA repair"/>
    <property type="evidence" value="ECO:0007669"/>
    <property type="project" value="InterPro"/>
</dbReference>
<dbReference type="SUPFAM" id="SSF50249">
    <property type="entry name" value="Nucleic acid-binding proteins"/>
    <property type="match status" value="1"/>
</dbReference>
<keyword evidence="7" id="KW-1185">Reference proteome</keyword>
<dbReference type="Gene3D" id="3.30.470.30">
    <property type="entry name" value="DNA ligase/mRNA capping enzyme"/>
    <property type="match status" value="1"/>
</dbReference>
<evidence type="ECO:0000313" key="7">
    <source>
        <dbReference type="Proteomes" id="UP000236737"/>
    </source>
</evidence>
<dbReference type="InterPro" id="IPR014144">
    <property type="entry name" value="LigD_PE_domain"/>
</dbReference>
<dbReference type="Gene3D" id="2.40.50.140">
    <property type="entry name" value="Nucleic acid-binding proteins"/>
    <property type="match status" value="1"/>
</dbReference>
<dbReference type="InterPro" id="IPR012309">
    <property type="entry name" value="DNA_ligase_ATP-dep_C"/>
</dbReference>
<evidence type="ECO:0000256" key="4">
    <source>
        <dbReference type="SAM" id="MobiDB-lite"/>
    </source>
</evidence>
<reference evidence="7" key="1">
    <citation type="submission" date="2016-10" db="EMBL/GenBank/DDBJ databases">
        <authorList>
            <person name="Varghese N."/>
            <person name="Submissions S."/>
        </authorList>
    </citation>
    <scope>NUCLEOTIDE SEQUENCE [LARGE SCALE GENOMIC DNA]</scope>
    <source>
        <strain evidence="7">CGMCC 1.9230</strain>
    </source>
</reference>
<feature type="domain" description="ATP-dependent DNA ligase family profile" evidence="5">
    <location>
        <begin position="293"/>
        <end position="409"/>
    </location>
</feature>
<dbReference type="PANTHER" id="PTHR39465">
    <property type="entry name" value="DNA LIGASE D, 3'-PHOSPHOESTERASE DOMAIN"/>
    <property type="match status" value="1"/>
</dbReference>
<dbReference type="Pfam" id="PF01068">
    <property type="entry name" value="DNA_ligase_A_M"/>
    <property type="match status" value="1"/>
</dbReference>
<dbReference type="Pfam" id="PF13298">
    <property type="entry name" value="LigD_N"/>
    <property type="match status" value="1"/>
</dbReference>
<organism evidence="6 7">
    <name type="scientific">Flavobacterium urumqiense</name>
    <dbReference type="NCBI Taxonomy" id="935224"/>
    <lineage>
        <taxon>Bacteria</taxon>
        <taxon>Pseudomonadati</taxon>
        <taxon>Bacteroidota</taxon>
        <taxon>Flavobacteriia</taxon>
        <taxon>Flavobacteriales</taxon>
        <taxon>Flavobacteriaceae</taxon>
        <taxon>Flavobacterium</taxon>
    </lineage>
</organism>
<evidence type="ECO:0000313" key="6">
    <source>
        <dbReference type="EMBL" id="SEG36125.1"/>
    </source>
</evidence>
<name>A0A1H5ZK40_9FLAO</name>
<dbReference type="GO" id="GO:0003910">
    <property type="term" value="F:DNA ligase (ATP) activity"/>
    <property type="evidence" value="ECO:0007669"/>
    <property type="project" value="UniProtKB-EC"/>
</dbReference>
<dbReference type="EC" id="6.5.1.1" evidence="1"/>
<dbReference type="AlphaFoldDB" id="A0A1H5ZK40"/>
<sequence length="514" mass="59220">MTLAKYNQKRNFNSTEEPKGENKKSKNDLIFVVQKHAASHLHYDFRLELNGVLKSWAIPKGPSMNPDDKRLAIMVEDHPFSYKDFEGDIPEGNYGAGNVIVWDNGTYTLPEEQSKAVTENKLKADLEKGHVSFTLKGKKLKGEFSLFKLNSKQDNSWLLIKKKDAYATDTDILKKDKSVISNTTLEDLEKKSIAIKTNGKAEFIKPMLAHAVKKPFDKKKWIFETKYDGYRTIAVINPDQVNLFSRNHLSFNKNFKAIADELKKINHVAVLDGEIVIEDEAGRSDFQLLQNYIKTGKGKLKYYVFDILNLDGNDTTALALIQRKELLEILLSKLQLPNVLYSQHIPEKGVSFYELAIKKNLEGIMAKESNSLYRAGKRSSDWLKIRISQQEEAIIIGITESKTTRSYFGALLLAQYDHKKLRFIGKCGTSFKEETLKELYDKFEPYFIEESPVEDKIPVRDKIKWLKPKFVCQVKFTEWTQDHYLRHPVFQGLRIDKKAKEITFSLNDRNISLT</sequence>
<dbReference type="GO" id="GO:0005524">
    <property type="term" value="F:ATP binding"/>
    <property type="evidence" value="ECO:0007669"/>
    <property type="project" value="InterPro"/>
</dbReference>
<dbReference type="InterPro" id="IPR012340">
    <property type="entry name" value="NA-bd_OB-fold"/>
</dbReference>
<dbReference type="EMBL" id="FNVP01000010">
    <property type="protein sequence ID" value="SEG36125.1"/>
    <property type="molecule type" value="Genomic_DNA"/>
</dbReference>
<comment type="catalytic activity">
    <reaction evidence="3">
        <text>ATP + (deoxyribonucleotide)n-3'-hydroxyl + 5'-phospho-(deoxyribonucleotide)m = (deoxyribonucleotide)n+m + AMP + diphosphate.</text>
        <dbReference type="EC" id="6.5.1.1"/>
    </reaction>
</comment>
<feature type="region of interest" description="Disordered" evidence="4">
    <location>
        <begin position="1"/>
        <end position="24"/>
    </location>
</feature>
<evidence type="ECO:0000256" key="3">
    <source>
        <dbReference type="ARBA" id="ARBA00034003"/>
    </source>
</evidence>
<dbReference type="CDD" id="cd07971">
    <property type="entry name" value="OBF_DNA_ligase_LigD"/>
    <property type="match status" value="1"/>
</dbReference>
<dbReference type="PANTHER" id="PTHR39465:SF1">
    <property type="entry name" value="DNA LIGASE D 3'-PHOSPHOESTERASE DOMAIN-CONTAINING PROTEIN"/>
    <property type="match status" value="1"/>
</dbReference>
<dbReference type="RefSeq" id="WP_244175274.1">
    <property type="nucleotide sequence ID" value="NZ_FNVP01000010.1"/>
</dbReference>
<protein>
    <recommendedName>
        <fullName evidence="1">DNA ligase (ATP)</fullName>
        <ecNumber evidence="1">6.5.1.1</ecNumber>
    </recommendedName>
</protein>
<dbReference type="SUPFAM" id="SSF56091">
    <property type="entry name" value="DNA ligase/mRNA capping enzyme, catalytic domain"/>
    <property type="match status" value="1"/>
</dbReference>
<evidence type="ECO:0000259" key="5">
    <source>
        <dbReference type="PROSITE" id="PS50160"/>
    </source>
</evidence>
<dbReference type="NCBIfam" id="TIGR02779">
    <property type="entry name" value="NHEJ_ligase_lig"/>
    <property type="match status" value="1"/>
</dbReference>
<dbReference type="NCBIfam" id="TIGR02777">
    <property type="entry name" value="LigD_PE_dom"/>
    <property type="match status" value="1"/>
</dbReference>
<dbReference type="Pfam" id="PF04679">
    <property type="entry name" value="DNA_ligase_A_C"/>
    <property type="match status" value="1"/>
</dbReference>
<dbReference type="PROSITE" id="PS50160">
    <property type="entry name" value="DNA_LIGASE_A3"/>
    <property type="match status" value="1"/>
</dbReference>
<gene>
    <name evidence="6" type="ORF">SAMN04488130_11084</name>
</gene>
<dbReference type="Gene3D" id="3.30.1490.70">
    <property type="match status" value="1"/>
</dbReference>
<evidence type="ECO:0000256" key="2">
    <source>
        <dbReference type="ARBA" id="ARBA00022598"/>
    </source>
</evidence>
<dbReference type="InterPro" id="IPR014146">
    <property type="entry name" value="LigD_ligase_dom"/>
</dbReference>
<evidence type="ECO:0000256" key="1">
    <source>
        <dbReference type="ARBA" id="ARBA00012727"/>
    </source>
</evidence>